<dbReference type="GO" id="GO:0006281">
    <property type="term" value="P:DNA repair"/>
    <property type="evidence" value="ECO:0007669"/>
    <property type="project" value="UniProtKB-KW"/>
</dbReference>
<evidence type="ECO:0000256" key="2">
    <source>
        <dbReference type="ARBA" id="ARBA00009441"/>
    </source>
</evidence>
<dbReference type="AlphaFoldDB" id="A0A1H9TY65"/>
<keyword evidence="10" id="KW-0175">Coiled coil</keyword>
<dbReference type="NCBIfam" id="NF008121">
    <property type="entry name" value="PRK10869.1"/>
    <property type="match status" value="1"/>
</dbReference>
<keyword evidence="5 9" id="KW-0227">DNA damage</keyword>
<feature type="coiled-coil region" evidence="10">
    <location>
        <begin position="321"/>
        <end position="365"/>
    </location>
</feature>
<name>A0A1H9TY65_9LACT</name>
<keyword evidence="13" id="KW-1185">Reference proteome</keyword>
<dbReference type="RefSeq" id="WP_092653468.1">
    <property type="nucleotide sequence ID" value="NZ_FOHA01000017.1"/>
</dbReference>
<evidence type="ECO:0000256" key="6">
    <source>
        <dbReference type="ARBA" id="ARBA00022840"/>
    </source>
</evidence>
<dbReference type="FunFam" id="3.40.50.300:FF:000319">
    <property type="entry name" value="DNA repair protein RecN"/>
    <property type="match status" value="1"/>
</dbReference>
<dbReference type="FunFam" id="3.40.50.300:FF:000356">
    <property type="entry name" value="DNA repair protein RecN"/>
    <property type="match status" value="1"/>
</dbReference>
<evidence type="ECO:0000256" key="8">
    <source>
        <dbReference type="ARBA" id="ARBA00033408"/>
    </source>
</evidence>
<dbReference type="GO" id="GO:0006310">
    <property type="term" value="P:DNA recombination"/>
    <property type="evidence" value="ECO:0007669"/>
    <property type="project" value="InterPro"/>
</dbReference>
<dbReference type="InterPro" id="IPR004604">
    <property type="entry name" value="DNA_recomb/repair_RecN"/>
</dbReference>
<keyword evidence="4" id="KW-0547">Nucleotide-binding</keyword>
<dbReference type="STRING" id="142588.SAMN04488559_11746"/>
<dbReference type="CDD" id="cd03241">
    <property type="entry name" value="ABC_RecN"/>
    <property type="match status" value="2"/>
</dbReference>
<keyword evidence="6" id="KW-0067">ATP-binding</keyword>
<protein>
    <recommendedName>
        <fullName evidence="3 9">DNA repair protein RecN</fullName>
    </recommendedName>
    <alternativeName>
        <fullName evidence="8 9">Recombination protein N</fullName>
    </alternativeName>
</protein>
<comment type="similarity">
    <text evidence="2 9">Belongs to the RecN family.</text>
</comment>
<evidence type="ECO:0000256" key="10">
    <source>
        <dbReference type="SAM" id="Coils"/>
    </source>
</evidence>
<dbReference type="GO" id="GO:0005524">
    <property type="term" value="F:ATP binding"/>
    <property type="evidence" value="ECO:0007669"/>
    <property type="project" value="UniProtKB-KW"/>
</dbReference>
<dbReference type="SUPFAM" id="SSF52540">
    <property type="entry name" value="P-loop containing nucleoside triphosphate hydrolases"/>
    <property type="match status" value="2"/>
</dbReference>
<dbReference type="PANTHER" id="PTHR11059:SF0">
    <property type="entry name" value="DNA REPAIR PROTEIN RECN"/>
    <property type="match status" value="1"/>
</dbReference>
<evidence type="ECO:0000256" key="4">
    <source>
        <dbReference type="ARBA" id="ARBA00022741"/>
    </source>
</evidence>
<dbReference type="GO" id="GO:0043590">
    <property type="term" value="C:bacterial nucleoid"/>
    <property type="evidence" value="ECO:0007669"/>
    <property type="project" value="TreeGrafter"/>
</dbReference>
<sequence>MLQELAIKNFAIIHELRLEFENGMTVLTGETGAGKSIIIDAVGLLAGGRGSSEFIRHGETKCSLEGLFTIPKDSNVYSVLAEYDIEAEEQTLLLQRDIHTNGKNVCRVNGRLVTTAILRHIGENMIDIHGQNEHQELMRPEQHLSMLDQFSKKQIEPLSQKYLLAYQAYQEAKQAYDKWESSEQALAQRLDMLTFQVADIFSAELSIGEEESLMEEKNRLVNYQKIMNALSASYEALQGEEGAGLDLIGVAMTEIETIDEMDRKYKELSETITNSYFALQEVASDLHREMDQLAWDENRLNEIETRLELLTQMKRKYGSTIDEVLQYFEEISEELSQLENHEGHAEALAEKLATAEAEVMKTGQKLSQIRHKVATQLEKEILVQLKELYMEKVLFEIRFNNTPEVEKNIQAYHEAGVDQIEFYISANPGEPLKPLAKTASGGELSRIILAMKTIFSKNQGITSIIFDEVDTGVSGRVAQAIATKIHSVAIHSQVLCITHLPQVAAMADHHLFIAKVPVGNRTETTVVALDKPEKIEEIARMLSGTQITKLTLEHAKELLTLAEKEKK</sequence>
<evidence type="ECO:0000313" key="12">
    <source>
        <dbReference type="EMBL" id="SES01693.1"/>
    </source>
</evidence>
<gene>
    <name evidence="12" type="ORF">SAMN04488559_11746</name>
</gene>
<dbReference type="EMBL" id="FOHA01000017">
    <property type="protein sequence ID" value="SES01693.1"/>
    <property type="molecule type" value="Genomic_DNA"/>
</dbReference>
<dbReference type="NCBIfam" id="TIGR00634">
    <property type="entry name" value="recN"/>
    <property type="match status" value="1"/>
</dbReference>
<dbReference type="InterPro" id="IPR027417">
    <property type="entry name" value="P-loop_NTPase"/>
</dbReference>
<evidence type="ECO:0000256" key="7">
    <source>
        <dbReference type="ARBA" id="ARBA00023204"/>
    </source>
</evidence>
<dbReference type="PANTHER" id="PTHR11059">
    <property type="entry name" value="DNA REPAIR PROTEIN RECN"/>
    <property type="match status" value="1"/>
</dbReference>
<feature type="domain" description="RecF/RecN/SMC N-terminal" evidence="11">
    <location>
        <begin position="1"/>
        <end position="514"/>
    </location>
</feature>
<evidence type="ECO:0000256" key="1">
    <source>
        <dbReference type="ARBA" id="ARBA00003618"/>
    </source>
</evidence>
<dbReference type="GO" id="GO:0009432">
    <property type="term" value="P:SOS response"/>
    <property type="evidence" value="ECO:0007669"/>
    <property type="project" value="TreeGrafter"/>
</dbReference>
<dbReference type="InterPro" id="IPR003395">
    <property type="entry name" value="RecF/RecN/SMC_N"/>
</dbReference>
<dbReference type="OrthoDB" id="9806954at2"/>
<proteinExistence type="inferred from homology"/>
<dbReference type="Gene3D" id="3.40.50.300">
    <property type="entry name" value="P-loop containing nucleotide triphosphate hydrolases"/>
    <property type="match status" value="2"/>
</dbReference>
<dbReference type="Proteomes" id="UP000198948">
    <property type="component" value="Unassembled WGS sequence"/>
</dbReference>
<comment type="function">
    <text evidence="1 9">May be involved in recombinational repair of damaged DNA.</text>
</comment>
<keyword evidence="7 9" id="KW-0234">DNA repair</keyword>
<reference evidence="12 13" key="1">
    <citation type="submission" date="2016-10" db="EMBL/GenBank/DDBJ databases">
        <authorList>
            <person name="de Groot N.N."/>
        </authorList>
    </citation>
    <scope>NUCLEOTIDE SEQUENCE [LARGE SCALE GENOMIC DNA]</scope>
    <source>
        <strain evidence="12 13">DSM 13760</strain>
    </source>
</reference>
<evidence type="ECO:0000313" key="13">
    <source>
        <dbReference type="Proteomes" id="UP000198948"/>
    </source>
</evidence>
<evidence type="ECO:0000256" key="9">
    <source>
        <dbReference type="PIRNR" id="PIRNR003128"/>
    </source>
</evidence>
<evidence type="ECO:0000256" key="5">
    <source>
        <dbReference type="ARBA" id="ARBA00022763"/>
    </source>
</evidence>
<accession>A0A1H9TY65</accession>
<organism evidence="12 13">
    <name type="scientific">Isobaculum melis</name>
    <dbReference type="NCBI Taxonomy" id="142588"/>
    <lineage>
        <taxon>Bacteria</taxon>
        <taxon>Bacillati</taxon>
        <taxon>Bacillota</taxon>
        <taxon>Bacilli</taxon>
        <taxon>Lactobacillales</taxon>
        <taxon>Carnobacteriaceae</taxon>
        <taxon>Isobaculum</taxon>
    </lineage>
</organism>
<dbReference type="Pfam" id="PF02463">
    <property type="entry name" value="SMC_N"/>
    <property type="match status" value="1"/>
</dbReference>
<evidence type="ECO:0000256" key="3">
    <source>
        <dbReference type="ARBA" id="ARBA00021315"/>
    </source>
</evidence>
<dbReference type="PIRSF" id="PIRSF003128">
    <property type="entry name" value="RecN"/>
    <property type="match status" value="1"/>
</dbReference>
<evidence type="ECO:0000259" key="11">
    <source>
        <dbReference type="Pfam" id="PF02463"/>
    </source>
</evidence>